<accession>A0ABR9Z982</accession>
<comment type="caution">
    <text evidence="2">The sequence shown here is derived from an EMBL/GenBank/DDBJ whole genome shotgun (WGS) entry which is preliminary data.</text>
</comment>
<evidence type="ECO:0000256" key="1">
    <source>
        <dbReference type="SAM" id="SignalP"/>
    </source>
</evidence>
<evidence type="ECO:0000313" key="2">
    <source>
        <dbReference type="EMBL" id="MBF4374978.1"/>
    </source>
</evidence>
<keyword evidence="3" id="KW-1185">Reference proteome</keyword>
<feature type="signal peptide" evidence="1">
    <location>
        <begin position="1"/>
        <end position="19"/>
    </location>
</feature>
<organism evidence="2 3">
    <name type="scientific">Vibrio anguillarum</name>
    <name type="common">Listonella anguillarum</name>
    <dbReference type="NCBI Taxonomy" id="55601"/>
    <lineage>
        <taxon>Bacteria</taxon>
        <taxon>Pseudomonadati</taxon>
        <taxon>Pseudomonadota</taxon>
        <taxon>Gammaproteobacteria</taxon>
        <taxon>Vibrionales</taxon>
        <taxon>Vibrionaceae</taxon>
        <taxon>Vibrio</taxon>
    </lineage>
</organism>
<sequence length="124" mass="14163">MKNKLLTMLVILSSHYVIAEPQHFDTDVIAQLAVMKEQCESCSIAMQDYISIKQEACNNIIDSNGFEKAFTSSPMITAMMTVHSIDKNAYRSQFVPVARKYINCLDDSLWLDATRKQYSNHYSN</sequence>
<gene>
    <name evidence="2" type="ORF">EAY46_18080</name>
</gene>
<reference evidence="2 3" key="1">
    <citation type="journal article" date="2021" name="PeerJ">
        <title>Analysis of 44 Vibrio anguillarum genomes reveals high genetic diversity.</title>
        <authorList>
            <person name="Hansen M.J."/>
            <person name="Dalsgaard I."/>
        </authorList>
    </citation>
    <scope>NUCLEOTIDE SEQUENCE [LARGE SCALE GENOMIC DNA]</scope>
    <source>
        <strain evidence="2 3">040915-1/1B</strain>
    </source>
</reference>
<dbReference type="Proteomes" id="UP000726136">
    <property type="component" value="Unassembled WGS sequence"/>
</dbReference>
<keyword evidence="1" id="KW-0732">Signal</keyword>
<dbReference type="EMBL" id="RDPI01000033">
    <property type="protein sequence ID" value="MBF4374978.1"/>
    <property type="molecule type" value="Genomic_DNA"/>
</dbReference>
<dbReference type="RefSeq" id="WP_194664101.1">
    <property type="nucleotide sequence ID" value="NZ_RDPI01000033.1"/>
</dbReference>
<proteinExistence type="predicted"/>
<evidence type="ECO:0000313" key="3">
    <source>
        <dbReference type="Proteomes" id="UP000726136"/>
    </source>
</evidence>
<feature type="chain" id="PRO_5045243820" evidence="1">
    <location>
        <begin position="20"/>
        <end position="124"/>
    </location>
</feature>
<protein>
    <submittedName>
        <fullName evidence="2">Uncharacterized protein</fullName>
    </submittedName>
</protein>
<name>A0ABR9Z982_VIBAN</name>